<evidence type="ECO:0000313" key="3">
    <source>
        <dbReference type="Proteomes" id="UP000019678"/>
    </source>
</evidence>
<organism evidence="2 3">
    <name type="scientific">Chondromyces apiculatus DSM 436</name>
    <dbReference type="NCBI Taxonomy" id="1192034"/>
    <lineage>
        <taxon>Bacteria</taxon>
        <taxon>Pseudomonadati</taxon>
        <taxon>Myxococcota</taxon>
        <taxon>Polyangia</taxon>
        <taxon>Polyangiales</taxon>
        <taxon>Polyangiaceae</taxon>
        <taxon>Chondromyces</taxon>
    </lineage>
</organism>
<evidence type="ECO:0000256" key="1">
    <source>
        <dbReference type="SAM" id="MobiDB-lite"/>
    </source>
</evidence>
<dbReference type="EMBL" id="ASRX01000002">
    <property type="protein sequence ID" value="EYF08712.1"/>
    <property type="molecule type" value="Genomic_DNA"/>
</dbReference>
<dbReference type="STRING" id="1192034.CAP_2573"/>
<accession>A0A017TII2</accession>
<dbReference type="Proteomes" id="UP000019678">
    <property type="component" value="Unassembled WGS sequence"/>
</dbReference>
<name>A0A017TII2_9BACT</name>
<protein>
    <submittedName>
        <fullName evidence="2">Uncharacterized protein</fullName>
    </submittedName>
</protein>
<gene>
    <name evidence="2" type="ORF">CAP_2573</name>
</gene>
<reference evidence="2 3" key="1">
    <citation type="submission" date="2013-05" db="EMBL/GenBank/DDBJ databases">
        <title>Genome assembly of Chondromyces apiculatus DSM 436.</title>
        <authorList>
            <person name="Sharma G."/>
            <person name="Khatri I."/>
            <person name="Kaur C."/>
            <person name="Mayilraj S."/>
            <person name="Subramanian S."/>
        </authorList>
    </citation>
    <scope>NUCLEOTIDE SEQUENCE [LARGE SCALE GENOMIC DNA]</scope>
    <source>
        <strain evidence="2 3">DSM 436</strain>
    </source>
</reference>
<feature type="region of interest" description="Disordered" evidence="1">
    <location>
        <begin position="1"/>
        <end position="44"/>
    </location>
</feature>
<evidence type="ECO:0000313" key="2">
    <source>
        <dbReference type="EMBL" id="EYF08712.1"/>
    </source>
</evidence>
<dbReference type="AlphaFoldDB" id="A0A017TII2"/>
<sequence>MGEQVRGVRVPRSRRTSSVGQAGRAAWGKQDEQRGASRTGSVGW</sequence>
<keyword evidence="3" id="KW-1185">Reference proteome</keyword>
<proteinExistence type="predicted"/>
<comment type="caution">
    <text evidence="2">The sequence shown here is derived from an EMBL/GenBank/DDBJ whole genome shotgun (WGS) entry which is preliminary data.</text>
</comment>